<reference evidence="2" key="1">
    <citation type="submission" date="2023-02" db="EMBL/GenBank/DDBJ databases">
        <title>Genome of toxic invasive species Heracleum sosnowskyi carries increased number of genes despite the absence of recent whole-genome duplications.</title>
        <authorList>
            <person name="Schelkunov M."/>
            <person name="Shtratnikova V."/>
            <person name="Makarenko M."/>
            <person name="Klepikova A."/>
            <person name="Omelchenko D."/>
            <person name="Novikova G."/>
            <person name="Obukhova E."/>
            <person name="Bogdanov V."/>
            <person name="Penin A."/>
            <person name="Logacheva M."/>
        </authorList>
    </citation>
    <scope>NUCLEOTIDE SEQUENCE</scope>
    <source>
        <strain evidence="2">Hsosn_3</strain>
        <tissue evidence="2">Leaf</tissue>
    </source>
</reference>
<comment type="caution">
    <text evidence="2">The sequence shown here is derived from an EMBL/GenBank/DDBJ whole genome shotgun (WGS) entry which is preliminary data.</text>
</comment>
<dbReference type="GO" id="GO:0016301">
    <property type="term" value="F:kinase activity"/>
    <property type="evidence" value="ECO:0007669"/>
    <property type="project" value="UniProtKB-KW"/>
</dbReference>
<accession>A0AAD8IEQ1</accession>
<keyword evidence="1" id="KW-0812">Transmembrane</keyword>
<dbReference type="PANTHER" id="PTHR33133:SF51">
    <property type="entry name" value="THH1_TOM1_TOM3 DOMAIN-CONTAINING PROTEIN"/>
    <property type="match status" value="1"/>
</dbReference>
<dbReference type="EMBL" id="JAUIZM010000005">
    <property type="protein sequence ID" value="KAK1384380.1"/>
    <property type="molecule type" value="Genomic_DNA"/>
</dbReference>
<protein>
    <submittedName>
        <fullName evidence="2">Kinase family protein with leucine-rich repeat domain</fullName>
    </submittedName>
</protein>
<dbReference type="PANTHER" id="PTHR33133">
    <property type="entry name" value="OS08G0107100 PROTEIN-RELATED"/>
    <property type="match status" value="1"/>
</dbReference>
<evidence type="ECO:0000313" key="2">
    <source>
        <dbReference type="EMBL" id="KAK1384380.1"/>
    </source>
</evidence>
<name>A0AAD8IEQ1_9APIA</name>
<feature type="transmembrane region" description="Helical" evidence="1">
    <location>
        <begin position="253"/>
        <end position="281"/>
    </location>
</feature>
<keyword evidence="2" id="KW-0808">Transferase</keyword>
<keyword evidence="2" id="KW-0418">Kinase</keyword>
<keyword evidence="3" id="KW-1185">Reference proteome</keyword>
<feature type="transmembrane region" description="Helical" evidence="1">
    <location>
        <begin position="216"/>
        <end position="241"/>
    </location>
</feature>
<gene>
    <name evidence="2" type="ORF">POM88_022115</name>
</gene>
<feature type="transmembrane region" description="Helical" evidence="1">
    <location>
        <begin position="86"/>
        <end position="111"/>
    </location>
</feature>
<proteinExistence type="predicted"/>
<sequence>MERTQQEEMKFHGVFGIFKEGHKIMAPYRRLFNEITLAFILPLSIIYLAEIDVSSILHFRIALMPLDDDGNPNTSKDWASYVLYKLAYYTFLVIFSLLSTSAVVYSIACIYANRDISLKKVIGVVPKVWKRLMITFVVTYGFTFIYIVIAVSTMGLCLAIHGTTSLVIFFVLLLVYIIGFVYLTIVWQLASVVTVLEDSSGVKAMKKSINLIKGKFWVALAIFLELIVLIGVIEFVYYVYVVDQDLGEIWKRLLVGISCLVLLVPIFLYGLVLQTIIYFVCKSHHNETIDKPTMSNHLGGYERLYSPDEVQMEQV</sequence>
<feature type="transmembrane region" description="Helical" evidence="1">
    <location>
        <begin position="167"/>
        <end position="196"/>
    </location>
</feature>
<keyword evidence="1" id="KW-1133">Transmembrane helix</keyword>
<feature type="transmembrane region" description="Helical" evidence="1">
    <location>
        <begin position="132"/>
        <end position="161"/>
    </location>
</feature>
<dbReference type="AlphaFoldDB" id="A0AAD8IEQ1"/>
<dbReference type="Proteomes" id="UP001237642">
    <property type="component" value="Unassembled WGS sequence"/>
</dbReference>
<feature type="transmembrane region" description="Helical" evidence="1">
    <location>
        <begin position="31"/>
        <end position="49"/>
    </location>
</feature>
<evidence type="ECO:0000256" key="1">
    <source>
        <dbReference type="SAM" id="Phobius"/>
    </source>
</evidence>
<evidence type="ECO:0000313" key="3">
    <source>
        <dbReference type="Proteomes" id="UP001237642"/>
    </source>
</evidence>
<organism evidence="2 3">
    <name type="scientific">Heracleum sosnowskyi</name>
    <dbReference type="NCBI Taxonomy" id="360622"/>
    <lineage>
        <taxon>Eukaryota</taxon>
        <taxon>Viridiplantae</taxon>
        <taxon>Streptophyta</taxon>
        <taxon>Embryophyta</taxon>
        <taxon>Tracheophyta</taxon>
        <taxon>Spermatophyta</taxon>
        <taxon>Magnoliopsida</taxon>
        <taxon>eudicotyledons</taxon>
        <taxon>Gunneridae</taxon>
        <taxon>Pentapetalae</taxon>
        <taxon>asterids</taxon>
        <taxon>campanulids</taxon>
        <taxon>Apiales</taxon>
        <taxon>Apiaceae</taxon>
        <taxon>Apioideae</taxon>
        <taxon>apioid superclade</taxon>
        <taxon>Tordylieae</taxon>
        <taxon>Tordyliinae</taxon>
        <taxon>Heracleum</taxon>
    </lineage>
</organism>
<keyword evidence="1" id="KW-0472">Membrane</keyword>
<reference evidence="2" key="2">
    <citation type="submission" date="2023-05" db="EMBL/GenBank/DDBJ databases">
        <authorList>
            <person name="Schelkunov M.I."/>
        </authorList>
    </citation>
    <scope>NUCLEOTIDE SEQUENCE</scope>
    <source>
        <strain evidence="2">Hsosn_3</strain>
        <tissue evidence="2">Leaf</tissue>
    </source>
</reference>